<dbReference type="KEGG" id="spib:G8759_01355"/>
<protein>
    <submittedName>
        <fullName evidence="1">Uncharacterized protein</fullName>
    </submittedName>
</protein>
<accession>A0A6G9AGE0</accession>
<organism evidence="1 2">
    <name type="scientific">Spirosoma aureum</name>
    <dbReference type="NCBI Taxonomy" id="2692134"/>
    <lineage>
        <taxon>Bacteria</taxon>
        <taxon>Pseudomonadati</taxon>
        <taxon>Bacteroidota</taxon>
        <taxon>Cytophagia</taxon>
        <taxon>Cytophagales</taxon>
        <taxon>Cytophagaceae</taxon>
        <taxon>Spirosoma</taxon>
    </lineage>
</organism>
<sequence length="78" mass="9085">MKQSKPVMRQIVAAVPRPLPGHPVYAEQLRQDYLPIGGRKQYSMLVNKPLEREMRTGRDALFKPKTAKILSIRWITRQ</sequence>
<proteinExistence type="predicted"/>
<keyword evidence="2" id="KW-1185">Reference proteome</keyword>
<dbReference type="Proteomes" id="UP000501802">
    <property type="component" value="Chromosome"/>
</dbReference>
<name>A0A6G9AGE0_9BACT</name>
<dbReference type="RefSeq" id="WP_167204502.1">
    <property type="nucleotide sequence ID" value="NZ_CP050063.1"/>
</dbReference>
<evidence type="ECO:0000313" key="2">
    <source>
        <dbReference type="Proteomes" id="UP000501802"/>
    </source>
</evidence>
<dbReference type="EMBL" id="CP050063">
    <property type="protein sequence ID" value="QIP11376.1"/>
    <property type="molecule type" value="Genomic_DNA"/>
</dbReference>
<gene>
    <name evidence="1" type="ORF">G8759_01355</name>
</gene>
<evidence type="ECO:0000313" key="1">
    <source>
        <dbReference type="EMBL" id="QIP11376.1"/>
    </source>
</evidence>
<reference evidence="1 2" key="1">
    <citation type="submission" date="2020-03" db="EMBL/GenBank/DDBJ databases">
        <authorList>
            <person name="Kim M.K."/>
        </authorList>
    </citation>
    <scope>NUCLEOTIDE SEQUENCE [LARGE SCALE GENOMIC DNA]</scope>
    <source>
        <strain evidence="1 2">BT328</strain>
    </source>
</reference>
<dbReference type="AlphaFoldDB" id="A0A6G9AGE0"/>